<dbReference type="Proteomes" id="UP001149954">
    <property type="component" value="Unassembled WGS sequence"/>
</dbReference>
<dbReference type="AlphaFoldDB" id="A0A9W9XUG2"/>
<name>A0A9W9XUG2_9EURO</name>
<comment type="caution">
    <text evidence="1">The sequence shown here is derived from an EMBL/GenBank/DDBJ whole genome shotgun (WGS) entry which is preliminary data.</text>
</comment>
<gene>
    <name evidence="1" type="ORF">N7463_005795</name>
</gene>
<organism evidence="1 2">
    <name type="scientific">Penicillium fimorum</name>
    <dbReference type="NCBI Taxonomy" id="1882269"/>
    <lineage>
        <taxon>Eukaryota</taxon>
        <taxon>Fungi</taxon>
        <taxon>Dikarya</taxon>
        <taxon>Ascomycota</taxon>
        <taxon>Pezizomycotina</taxon>
        <taxon>Eurotiomycetes</taxon>
        <taxon>Eurotiomycetidae</taxon>
        <taxon>Eurotiales</taxon>
        <taxon>Aspergillaceae</taxon>
        <taxon>Penicillium</taxon>
    </lineage>
</organism>
<reference evidence="1" key="2">
    <citation type="journal article" date="2023" name="IMA Fungus">
        <title>Comparative genomic study of the Penicillium genus elucidates a diverse pangenome and 15 lateral gene transfer events.</title>
        <authorList>
            <person name="Petersen C."/>
            <person name="Sorensen T."/>
            <person name="Nielsen M.R."/>
            <person name="Sondergaard T.E."/>
            <person name="Sorensen J.L."/>
            <person name="Fitzpatrick D.A."/>
            <person name="Frisvad J.C."/>
            <person name="Nielsen K.L."/>
        </authorList>
    </citation>
    <scope>NUCLEOTIDE SEQUENCE</scope>
    <source>
        <strain evidence="1">IBT 29495</strain>
    </source>
</reference>
<evidence type="ECO:0000313" key="2">
    <source>
        <dbReference type="Proteomes" id="UP001149954"/>
    </source>
</evidence>
<dbReference type="OrthoDB" id="2522477at2759"/>
<keyword evidence="2" id="KW-1185">Reference proteome</keyword>
<reference evidence="1" key="1">
    <citation type="submission" date="2022-12" db="EMBL/GenBank/DDBJ databases">
        <authorList>
            <person name="Petersen C."/>
        </authorList>
    </citation>
    <scope>NUCLEOTIDE SEQUENCE</scope>
    <source>
        <strain evidence="1">IBT 29495</strain>
    </source>
</reference>
<evidence type="ECO:0000313" key="1">
    <source>
        <dbReference type="EMBL" id="KAJ5502921.1"/>
    </source>
</evidence>
<dbReference type="EMBL" id="JAPWDS010000003">
    <property type="protein sequence ID" value="KAJ5502921.1"/>
    <property type="molecule type" value="Genomic_DNA"/>
</dbReference>
<proteinExistence type="predicted"/>
<accession>A0A9W9XUG2</accession>
<protein>
    <submittedName>
        <fullName evidence="1">Uncharacterized protein</fullName>
    </submittedName>
</protein>
<sequence>MTHLLDLPPEVILSIYEYLQMNTKQTPLLFYEYGDAYRYVKDRDPPPSVKSLHSFLLASDRLHRRFLQAIFYRDIFVPSRDYFSKNGAKNTPLQHLDRTLKEDPSLQEHIVSATIPCEDVVDFREFFWFTNIRNVTIIGSRDGYWDPWKPEDNFHIGTSPIECLRLISCEADEKALTNIFSWPAVLKKVHYDFDQSGWECNCGKCGVPPWSCAAFVRSLQSQKGSLEELTMTRPPLEHEGLGDGPHIDLSEFTALKTLRIYHVFLCGLGHNSLWESLPHSLEVLEVYYDDLQIIEYLSGADKESSCHFIPGLIKHKRLHFPHLHTMIIHSSEGVPELETQMEWTLGLWTLPPLLAQKCDEVGVKLNVWLGSRECLTFDEEDDVLQSLKRSQSKYPIPPSNKVAARDNYISD</sequence>